<sequence length="52" mass="5584">MAALYLVASKNLVFSGSTDNSVCVWRREYGGIHSCVSILTGHVGLIKCLAIE</sequence>
<reference evidence="1 2" key="1">
    <citation type="submission" date="2023-03" db="EMBL/GenBank/DDBJ databases">
        <title>WGS of Gossypium arboreum.</title>
        <authorList>
            <person name="Yu D."/>
        </authorList>
    </citation>
    <scope>NUCLEOTIDE SEQUENCE [LARGE SCALE GENOMIC DNA]</scope>
    <source>
        <tissue evidence="1">Leaf</tissue>
    </source>
</reference>
<dbReference type="PANTHER" id="PTHR22844">
    <property type="entry name" value="F-BOX AND WD40 DOMAIN PROTEIN"/>
    <property type="match status" value="1"/>
</dbReference>
<proteinExistence type="predicted"/>
<gene>
    <name evidence="1" type="ORF">PVK06_042651</name>
</gene>
<name>A0ABR0MLU0_GOSAR</name>
<dbReference type="InterPro" id="IPR036322">
    <property type="entry name" value="WD40_repeat_dom_sf"/>
</dbReference>
<evidence type="ECO:0000313" key="2">
    <source>
        <dbReference type="Proteomes" id="UP001358586"/>
    </source>
</evidence>
<dbReference type="Gene3D" id="2.130.10.10">
    <property type="entry name" value="YVTN repeat-like/Quinoprotein amine dehydrogenase"/>
    <property type="match status" value="1"/>
</dbReference>
<evidence type="ECO:0000313" key="1">
    <source>
        <dbReference type="EMBL" id="KAK5774795.1"/>
    </source>
</evidence>
<dbReference type="PANTHER" id="PTHR22844:SF370">
    <property type="entry name" value="OS12G0594000 PROTEIN"/>
    <property type="match status" value="1"/>
</dbReference>
<keyword evidence="2" id="KW-1185">Reference proteome</keyword>
<dbReference type="SUPFAM" id="SSF50978">
    <property type="entry name" value="WD40 repeat-like"/>
    <property type="match status" value="1"/>
</dbReference>
<dbReference type="InterPro" id="IPR015943">
    <property type="entry name" value="WD40/YVTN_repeat-like_dom_sf"/>
</dbReference>
<dbReference type="InterPro" id="IPR045182">
    <property type="entry name" value="JINGUBANG-like"/>
</dbReference>
<accession>A0ABR0MLU0</accession>
<protein>
    <submittedName>
        <fullName evidence="1">Uncharacterized protein</fullName>
    </submittedName>
</protein>
<organism evidence="1 2">
    <name type="scientific">Gossypium arboreum</name>
    <name type="common">Tree cotton</name>
    <name type="synonym">Gossypium nanking</name>
    <dbReference type="NCBI Taxonomy" id="29729"/>
    <lineage>
        <taxon>Eukaryota</taxon>
        <taxon>Viridiplantae</taxon>
        <taxon>Streptophyta</taxon>
        <taxon>Embryophyta</taxon>
        <taxon>Tracheophyta</taxon>
        <taxon>Spermatophyta</taxon>
        <taxon>Magnoliopsida</taxon>
        <taxon>eudicotyledons</taxon>
        <taxon>Gunneridae</taxon>
        <taxon>Pentapetalae</taxon>
        <taxon>rosids</taxon>
        <taxon>malvids</taxon>
        <taxon>Malvales</taxon>
        <taxon>Malvaceae</taxon>
        <taxon>Malvoideae</taxon>
        <taxon>Gossypium</taxon>
    </lineage>
</organism>
<dbReference type="Proteomes" id="UP001358586">
    <property type="component" value="Chromosome 12"/>
</dbReference>
<dbReference type="EMBL" id="JARKNE010000012">
    <property type="protein sequence ID" value="KAK5774795.1"/>
    <property type="molecule type" value="Genomic_DNA"/>
</dbReference>
<comment type="caution">
    <text evidence="1">The sequence shown here is derived from an EMBL/GenBank/DDBJ whole genome shotgun (WGS) entry which is preliminary data.</text>
</comment>